<dbReference type="EMBL" id="JASNVW010000001">
    <property type="protein sequence ID" value="MDK6027967.1"/>
    <property type="molecule type" value="Genomic_DNA"/>
</dbReference>
<evidence type="ECO:0000313" key="2">
    <source>
        <dbReference type="Proteomes" id="UP001529235"/>
    </source>
</evidence>
<dbReference type="Proteomes" id="UP001529235">
    <property type="component" value="Unassembled WGS sequence"/>
</dbReference>
<dbReference type="AlphaFoldDB" id="A0ABD4Z3S5"/>
<evidence type="ECO:0000313" key="1">
    <source>
        <dbReference type="EMBL" id="MDK6027967.1"/>
    </source>
</evidence>
<keyword evidence="2" id="KW-1185">Reference proteome</keyword>
<accession>A0ABD4Z3S5</accession>
<sequence length="66" mass="7676">MQRKFKDFLTPKKNVSELIKGNVMVDKIKLVKKNNQKIVVIVFDRSISKEMIKSALTKLGYEVVEH</sequence>
<comment type="caution">
    <text evidence="1">The sequence shown here is derived from an EMBL/GenBank/DDBJ whole genome shotgun (WGS) entry which is preliminary data.</text>
</comment>
<name>A0ABD4Z3S5_9CREN</name>
<evidence type="ECO:0008006" key="3">
    <source>
        <dbReference type="Google" id="ProtNLM"/>
    </source>
</evidence>
<protein>
    <recommendedName>
        <fullName evidence="3">HMA domain-containing protein</fullName>
    </recommendedName>
</protein>
<dbReference type="RefSeq" id="WP_285272945.1">
    <property type="nucleotide sequence ID" value="NZ_JASNVW010000001.1"/>
</dbReference>
<gene>
    <name evidence="1" type="ORF">QPL79_01120</name>
</gene>
<reference evidence="1 2" key="1">
    <citation type="submission" date="2023-05" db="EMBL/GenBank/DDBJ databases">
        <title>A new hyperthermophilic archaea 'Ignisphaera cupida' sp. nov. and description of the family 'Ignisphaeraceae' fam. nov.</title>
        <authorList>
            <person name="Podosokorskaya O.A."/>
            <person name="Elcheninov A.G."/>
            <person name="Klukina A."/>
            <person name="Merkel A.Y."/>
        </authorList>
    </citation>
    <scope>NUCLEOTIDE SEQUENCE [LARGE SCALE GENOMIC DNA]</scope>
    <source>
        <strain evidence="1 2">4213-co</strain>
    </source>
</reference>
<proteinExistence type="predicted"/>
<organism evidence="1 2">
    <name type="scientific">Ignisphaera cupida</name>
    <dbReference type="NCBI Taxonomy" id="3050454"/>
    <lineage>
        <taxon>Archaea</taxon>
        <taxon>Thermoproteota</taxon>
        <taxon>Thermoprotei</taxon>
        <taxon>Desulfurococcales</taxon>
        <taxon>Desulfurococcaceae</taxon>
        <taxon>Ignisphaera</taxon>
    </lineage>
</organism>